<protein>
    <submittedName>
        <fullName evidence="4">Transcriptional attenuator, LytR family</fullName>
    </submittedName>
</protein>
<feature type="domain" description="Cell envelope-related transcriptional attenuator" evidence="3">
    <location>
        <begin position="82"/>
        <end position="225"/>
    </location>
</feature>
<evidence type="ECO:0000313" key="4">
    <source>
        <dbReference type="EMBL" id="SDC94052.1"/>
    </source>
</evidence>
<dbReference type="Pfam" id="PF03816">
    <property type="entry name" value="LytR_cpsA_psr"/>
    <property type="match status" value="1"/>
</dbReference>
<dbReference type="AlphaFoldDB" id="A0A1G6QNT8"/>
<gene>
    <name evidence="4" type="ORF">SAMN04488112_1235</name>
</gene>
<proteinExistence type="inferred from homology"/>
<dbReference type="Proteomes" id="UP000199387">
    <property type="component" value="Unassembled WGS sequence"/>
</dbReference>
<dbReference type="Gene3D" id="3.40.630.190">
    <property type="entry name" value="LCP protein"/>
    <property type="match status" value="1"/>
</dbReference>
<evidence type="ECO:0000313" key="5">
    <source>
        <dbReference type="Proteomes" id="UP000199387"/>
    </source>
</evidence>
<evidence type="ECO:0000256" key="2">
    <source>
        <dbReference type="SAM" id="MobiDB-lite"/>
    </source>
</evidence>
<accession>A0A1G6QNT8</accession>
<feature type="region of interest" description="Disordered" evidence="2">
    <location>
        <begin position="28"/>
        <end position="60"/>
    </location>
</feature>
<dbReference type="InterPro" id="IPR050922">
    <property type="entry name" value="LytR/CpsA/Psr_CW_biosynth"/>
</dbReference>
<dbReference type="NCBIfam" id="TIGR00350">
    <property type="entry name" value="lytR_cpsA_psr"/>
    <property type="match status" value="1"/>
</dbReference>
<dbReference type="PANTHER" id="PTHR33392">
    <property type="entry name" value="POLYISOPRENYL-TEICHOIC ACID--PEPTIDOGLYCAN TEICHOIC ACID TRANSFERASE TAGU"/>
    <property type="match status" value="1"/>
</dbReference>
<dbReference type="OrthoDB" id="27330at2"/>
<name>A0A1G6QNT8_9BACL</name>
<evidence type="ECO:0000256" key="1">
    <source>
        <dbReference type="ARBA" id="ARBA00006068"/>
    </source>
</evidence>
<comment type="similarity">
    <text evidence="1">Belongs to the LytR/CpsA/Psr (LCP) family.</text>
</comment>
<dbReference type="PANTHER" id="PTHR33392:SF6">
    <property type="entry name" value="POLYISOPRENYL-TEICHOIC ACID--PEPTIDOGLYCAN TEICHOIC ACID TRANSFERASE TAGU"/>
    <property type="match status" value="1"/>
</dbReference>
<keyword evidence="5" id="KW-1185">Reference proteome</keyword>
<dbReference type="EMBL" id="FMZA01000023">
    <property type="protein sequence ID" value="SDC94052.1"/>
    <property type="molecule type" value="Genomic_DNA"/>
</dbReference>
<dbReference type="InterPro" id="IPR004474">
    <property type="entry name" value="LytR_CpsA_psr"/>
</dbReference>
<dbReference type="RefSeq" id="WP_143003570.1">
    <property type="nucleotide sequence ID" value="NZ_FMZA01000023.1"/>
</dbReference>
<evidence type="ECO:0000259" key="3">
    <source>
        <dbReference type="Pfam" id="PF03816"/>
    </source>
</evidence>
<reference evidence="4 5" key="1">
    <citation type="submission" date="2016-10" db="EMBL/GenBank/DDBJ databases">
        <authorList>
            <person name="de Groot N.N."/>
        </authorList>
    </citation>
    <scope>NUCLEOTIDE SEQUENCE [LARGE SCALE GENOMIC DNA]</scope>
    <source>
        <strain evidence="4 5">DSM 45514</strain>
    </source>
</reference>
<dbReference type="STRING" id="1236220.SAMN04488112_1235"/>
<organism evidence="4 5">
    <name type="scientific">Melghirimyces thermohalophilus</name>
    <dbReference type="NCBI Taxonomy" id="1236220"/>
    <lineage>
        <taxon>Bacteria</taxon>
        <taxon>Bacillati</taxon>
        <taxon>Bacillota</taxon>
        <taxon>Bacilli</taxon>
        <taxon>Bacillales</taxon>
        <taxon>Thermoactinomycetaceae</taxon>
        <taxon>Melghirimyces</taxon>
    </lineage>
</organism>
<sequence>MRRFRLGFLAALLLLTLGAIWWLFKSPPTPSPSPEKATPQPSPTSQQPPTDILRPRKPLSPLNRPVSLLLIGVDTRKGDKGRADALMVLTIHPDRQTVKILNIPRDTRTQLLLGGGRTTIDKINHSYALGNGVVATVRTVEHFLEIPVDHFVKMDFAGFRSLIDQVGGVNVDVKRNFSYKGHRFRKGKRTLNGSQALAYVRDRTGGSDFDRHIRQQEVLSSLWEKGTRWSTLLKADDLFRIARKHLDTNLTLQQAWRILYTLRKVPSDRREVLHLSGSDRWHPYYYLIVPDSQRQQVSRRLRKHLELETRANTK</sequence>